<organism evidence="1 2">
    <name type="scientific">Salinimonas sediminis</name>
    <dbReference type="NCBI Taxonomy" id="2303538"/>
    <lineage>
        <taxon>Bacteria</taxon>
        <taxon>Pseudomonadati</taxon>
        <taxon>Pseudomonadota</taxon>
        <taxon>Gammaproteobacteria</taxon>
        <taxon>Alteromonadales</taxon>
        <taxon>Alteromonadaceae</taxon>
        <taxon>Alteromonas/Salinimonas group</taxon>
        <taxon>Salinimonas</taxon>
    </lineage>
</organism>
<keyword evidence="2" id="KW-1185">Reference proteome</keyword>
<gene>
    <name evidence="1" type="ORF">D0Y50_07525</name>
</gene>
<dbReference type="EMBL" id="CP031769">
    <property type="protein sequence ID" value="AXR06228.1"/>
    <property type="molecule type" value="Genomic_DNA"/>
</dbReference>
<accession>A0A346NL21</accession>
<dbReference type="AlphaFoldDB" id="A0A346NL21"/>
<reference evidence="1 2" key="1">
    <citation type="submission" date="2018-08" db="EMBL/GenBank/DDBJ databases">
        <title>Salinimonas sediminis sp. nov., a piezophilic bacterium isolated from a deep-sea sediment sample from the New Britain Trench.</title>
        <authorList>
            <person name="Cao J."/>
        </authorList>
    </citation>
    <scope>NUCLEOTIDE SEQUENCE [LARGE SCALE GENOMIC DNA]</scope>
    <source>
        <strain evidence="1 2">N102</strain>
    </source>
</reference>
<sequence length="150" mass="17186">MRIAAPDDFVAVPDDYESCDVVSINYRYFSMWLRADLVASLEGVVTEVQFPWSSHISSDNFISRLNKLPEYALQAMALLQSTLQAKNCRIICCEADKFRCSLALVAPLPQVVYQGLQSMPCPDIFELPQMENIDMSPTDYINDHRQRYEH</sequence>
<dbReference type="KEGG" id="salm:D0Y50_07525"/>
<name>A0A346NL21_9ALTE</name>
<proteinExistence type="predicted"/>
<evidence type="ECO:0000313" key="1">
    <source>
        <dbReference type="EMBL" id="AXR06228.1"/>
    </source>
</evidence>
<evidence type="ECO:0000313" key="2">
    <source>
        <dbReference type="Proteomes" id="UP000262073"/>
    </source>
</evidence>
<dbReference type="RefSeq" id="WP_108566220.1">
    <property type="nucleotide sequence ID" value="NZ_CP031769.1"/>
</dbReference>
<dbReference type="Proteomes" id="UP000262073">
    <property type="component" value="Chromosome"/>
</dbReference>
<protein>
    <submittedName>
        <fullName evidence="1">Uncharacterized protein</fullName>
    </submittedName>
</protein>
<dbReference type="OrthoDB" id="6385816at2"/>